<sequence length="508" mass="57827">MTKPPVDKIQKQGAEEFRANIDDDPEKAEFWLESSIRVFDELSCTPKESLKCAVSLLRDSAYRLWKTLTSVVPRERMTWDFFLEEFRKQYISQRFIDRKSKEFLELKQGKISMVEYEREFVRLIEILELKELLVLVDRACKAEKLIKEKRKAMIEARDARKRPMSKSFQTQSKRSKEMNPRATASARYSHRDCGNTYSGSRLQATLMTSVACYKCSSLDHFIQNCPKKDEKDRKKEVRASNVPSRGRAQRNPGSGTTSRGVPRDSTVRSKGRAPARTYAIRAHEEASSPDVIMGTFSLHDISVVALIDLGSTHSYICMKLVSSMSMLVESTEFVIKVSNPLGKHVLVDKMCRNCPLTIRGHCFPANLMLLPFDEFDLILGMDWLTAHNVLVNCGSKFIELRCVNEDIIRVESGKSNSLPVVISSMAVEKCMRKGYESYLAYVLNAQESEVKIESVPIVREYSNMFLEELPGLPPVREVEFGIELVPGTAPISVASYRMAPLELKELKD</sequence>
<keyword evidence="4" id="KW-1185">Reference proteome</keyword>
<organism evidence="3 4">
    <name type="scientific">Gossypium australe</name>
    <dbReference type="NCBI Taxonomy" id="47621"/>
    <lineage>
        <taxon>Eukaryota</taxon>
        <taxon>Viridiplantae</taxon>
        <taxon>Streptophyta</taxon>
        <taxon>Embryophyta</taxon>
        <taxon>Tracheophyta</taxon>
        <taxon>Spermatophyta</taxon>
        <taxon>Magnoliopsida</taxon>
        <taxon>eudicotyledons</taxon>
        <taxon>Gunneridae</taxon>
        <taxon>Pentapetalae</taxon>
        <taxon>rosids</taxon>
        <taxon>malvids</taxon>
        <taxon>Malvales</taxon>
        <taxon>Malvaceae</taxon>
        <taxon>Malvoideae</taxon>
        <taxon>Gossypium</taxon>
    </lineage>
</organism>
<comment type="caution">
    <text evidence="3">The sequence shown here is derived from an EMBL/GenBank/DDBJ whole genome shotgun (WGS) entry which is preliminary data.</text>
</comment>
<name>A0A5B6WUJ2_9ROSI</name>
<evidence type="ECO:0000259" key="2">
    <source>
        <dbReference type="Pfam" id="PF03732"/>
    </source>
</evidence>
<dbReference type="Pfam" id="PF03732">
    <property type="entry name" value="Retrotrans_gag"/>
    <property type="match status" value="1"/>
</dbReference>
<dbReference type="Proteomes" id="UP000325315">
    <property type="component" value="Unassembled WGS sequence"/>
</dbReference>
<evidence type="ECO:0000313" key="4">
    <source>
        <dbReference type="Proteomes" id="UP000325315"/>
    </source>
</evidence>
<dbReference type="InterPro" id="IPR032567">
    <property type="entry name" value="RTL1-rel"/>
</dbReference>
<dbReference type="EMBL" id="SMMG02000002">
    <property type="protein sequence ID" value="KAA3484555.1"/>
    <property type="molecule type" value="Genomic_DNA"/>
</dbReference>
<accession>A0A5B6WUJ2</accession>
<feature type="compositionally biased region" description="Basic and acidic residues" evidence="1">
    <location>
        <begin position="228"/>
        <end position="238"/>
    </location>
</feature>
<dbReference type="AlphaFoldDB" id="A0A5B6WUJ2"/>
<dbReference type="Pfam" id="PF08284">
    <property type="entry name" value="RVP_2"/>
    <property type="match status" value="1"/>
</dbReference>
<dbReference type="CDD" id="cd00303">
    <property type="entry name" value="retropepsin_like"/>
    <property type="match status" value="1"/>
</dbReference>
<dbReference type="SUPFAM" id="SSF50630">
    <property type="entry name" value="Acid proteases"/>
    <property type="match status" value="1"/>
</dbReference>
<evidence type="ECO:0000313" key="3">
    <source>
        <dbReference type="EMBL" id="KAA3484555.1"/>
    </source>
</evidence>
<reference evidence="4" key="1">
    <citation type="journal article" date="2019" name="Plant Biotechnol. J.">
        <title>Genome sequencing of the Australian wild diploid species Gossypium australe highlights disease resistance and delayed gland morphogenesis.</title>
        <authorList>
            <person name="Cai Y."/>
            <person name="Cai X."/>
            <person name="Wang Q."/>
            <person name="Wang P."/>
            <person name="Zhang Y."/>
            <person name="Cai C."/>
            <person name="Xu Y."/>
            <person name="Wang K."/>
            <person name="Zhou Z."/>
            <person name="Wang C."/>
            <person name="Geng S."/>
            <person name="Li B."/>
            <person name="Dong Q."/>
            <person name="Hou Y."/>
            <person name="Wang H."/>
            <person name="Ai P."/>
            <person name="Liu Z."/>
            <person name="Yi F."/>
            <person name="Sun M."/>
            <person name="An G."/>
            <person name="Cheng J."/>
            <person name="Zhang Y."/>
            <person name="Shi Q."/>
            <person name="Xie Y."/>
            <person name="Shi X."/>
            <person name="Chang Y."/>
            <person name="Huang F."/>
            <person name="Chen Y."/>
            <person name="Hong S."/>
            <person name="Mi L."/>
            <person name="Sun Q."/>
            <person name="Zhang L."/>
            <person name="Zhou B."/>
            <person name="Peng R."/>
            <person name="Zhang X."/>
            <person name="Liu F."/>
        </authorList>
    </citation>
    <scope>NUCLEOTIDE SEQUENCE [LARGE SCALE GENOMIC DNA]</scope>
    <source>
        <strain evidence="4">cv. PA1801</strain>
    </source>
</reference>
<evidence type="ECO:0000256" key="1">
    <source>
        <dbReference type="SAM" id="MobiDB-lite"/>
    </source>
</evidence>
<dbReference type="InterPro" id="IPR005162">
    <property type="entry name" value="Retrotrans_gag_dom"/>
</dbReference>
<proteinExistence type="predicted"/>
<dbReference type="PANTHER" id="PTHR15503:SF45">
    <property type="entry name" value="RNA-DIRECTED DNA POLYMERASE HOMOLOG"/>
    <property type="match status" value="1"/>
</dbReference>
<feature type="region of interest" description="Disordered" evidence="1">
    <location>
        <begin position="156"/>
        <end position="190"/>
    </location>
</feature>
<dbReference type="InterPro" id="IPR021109">
    <property type="entry name" value="Peptidase_aspartic_dom_sf"/>
</dbReference>
<dbReference type="PANTHER" id="PTHR15503">
    <property type="entry name" value="LDOC1 RELATED"/>
    <property type="match status" value="1"/>
</dbReference>
<feature type="region of interest" description="Disordered" evidence="1">
    <location>
        <begin position="228"/>
        <end position="280"/>
    </location>
</feature>
<feature type="domain" description="Retrotransposon gag" evidence="2">
    <location>
        <begin position="52"/>
        <end position="125"/>
    </location>
</feature>
<protein>
    <submittedName>
        <fullName evidence="3">Alcohol-forming fatty acyl-CoA reductase-like</fullName>
    </submittedName>
</protein>
<dbReference type="OrthoDB" id="5597136at2759"/>
<gene>
    <name evidence="3" type="ORF">EPI10_006631</name>
</gene>
<dbReference type="Gene3D" id="2.40.70.10">
    <property type="entry name" value="Acid Proteases"/>
    <property type="match status" value="1"/>
</dbReference>
<dbReference type="Gene3D" id="4.10.60.10">
    <property type="entry name" value="Zinc finger, CCHC-type"/>
    <property type="match status" value="1"/>
</dbReference>